<dbReference type="Proteomes" id="UP000799421">
    <property type="component" value="Unassembled WGS sequence"/>
</dbReference>
<protein>
    <recommendedName>
        <fullName evidence="1">RNA helicase</fullName>
        <ecNumber evidence="1">3.6.4.13</ecNumber>
    </recommendedName>
</protein>
<proteinExistence type="inferred from homology"/>
<dbReference type="OrthoDB" id="196131at2759"/>
<feature type="domain" description="DEAD-box RNA helicase Q" evidence="11">
    <location>
        <begin position="57"/>
        <end position="85"/>
    </location>
</feature>
<dbReference type="PANTHER" id="PTHR47958">
    <property type="entry name" value="ATP-DEPENDENT RNA HELICASE DBP3"/>
    <property type="match status" value="1"/>
</dbReference>
<dbReference type="InterPro" id="IPR027417">
    <property type="entry name" value="P-loop_NTPase"/>
</dbReference>
<feature type="short sequence motif" description="Q motif" evidence="7">
    <location>
        <begin position="57"/>
        <end position="85"/>
    </location>
</feature>
<evidence type="ECO:0000256" key="2">
    <source>
        <dbReference type="ARBA" id="ARBA00022741"/>
    </source>
</evidence>
<evidence type="ECO:0000259" key="11">
    <source>
        <dbReference type="PROSITE" id="PS51195"/>
    </source>
</evidence>
<keyword evidence="4 8" id="KW-0347">Helicase</keyword>
<evidence type="ECO:0000256" key="4">
    <source>
        <dbReference type="ARBA" id="ARBA00022806"/>
    </source>
</evidence>
<dbReference type="SUPFAM" id="SSF52540">
    <property type="entry name" value="P-loop containing nucleoside triphosphate hydrolases"/>
    <property type="match status" value="1"/>
</dbReference>
<dbReference type="PROSITE" id="PS51195">
    <property type="entry name" value="Q_MOTIF"/>
    <property type="match status" value="1"/>
</dbReference>
<evidence type="ECO:0000256" key="8">
    <source>
        <dbReference type="RuleBase" id="RU000492"/>
    </source>
</evidence>
<evidence type="ECO:0000256" key="6">
    <source>
        <dbReference type="ARBA" id="ARBA00047984"/>
    </source>
</evidence>
<dbReference type="InterPro" id="IPR014014">
    <property type="entry name" value="RNA_helicase_DEAD_Q_motif"/>
</dbReference>
<evidence type="ECO:0000256" key="5">
    <source>
        <dbReference type="ARBA" id="ARBA00022840"/>
    </source>
</evidence>
<dbReference type="SMART" id="SM00487">
    <property type="entry name" value="DEXDc"/>
    <property type="match status" value="1"/>
</dbReference>
<evidence type="ECO:0000259" key="10">
    <source>
        <dbReference type="PROSITE" id="PS51194"/>
    </source>
</evidence>
<dbReference type="InterPro" id="IPR014001">
    <property type="entry name" value="Helicase_ATP-bd"/>
</dbReference>
<keyword evidence="2 8" id="KW-0547">Nucleotide-binding</keyword>
<organism evidence="12 13">
    <name type="scientific">Piedraia hortae CBS 480.64</name>
    <dbReference type="NCBI Taxonomy" id="1314780"/>
    <lineage>
        <taxon>Eukaryota</taxon>
        <taxon>Fungi</taxon>
        <taxon>Dikarya</taxon>
        <taxon>Ascomycota</taxon>
        <taxon>Pezizomycotina</taxon>
        <taxon>Dothideomycetes</taxon>
        <taxon>Dothideomycetidae</taxon>
        <taxon>Capnodiales</taxon>
        <taxon>Piedraiaceae</taxon>
        <taxon>Piedraia</taxon>
    </lineage>
</organism>
<evidence type="ECO:0000256" key="7">
    <source>
        <dbReference type="PROSITE-ProRule" id="PRU00552"/>
    </source>
</evidence>
<feature type="domain" description="Helicase C-terminal" evidence="10">
    <location>
        <begin position="295"/>
        <end position="468"/>
    </location>
</feature>
<dbReference type="AlphaFoldDB" id="A0A6A7C0S4"/>
<evidence type="ECO:0000313" key="12">
    <source>
        <dbReference type="EMBL" id="KAF2860535.1"/>
    </source>
</evidence>
<evidence type="ECO:0000259" key="9">
    <source>
        <dbReference type="PROSITE" id="PS51192"/>
    </source>
</evidence>
<name>A0A6A7C0S4_9PEZI</name>
<keyword evidence="5 8" id="KW-0067">ATP-binding</keyword>
<feature type="non-terminal residue" evidence="12">
    <location>
        <position position="1"/>
    </location>
</feature>
<dbReference type="SMART" id="SM00490">
    <property type="entry name" value="HELICc"/>
    <property type="match status" value="1"/>
</dbReference>
<dbReference type="PROSITE" id="PS51192">
    <property type="entry name" value="HELICASE_ATP_BIND_1"/>
    <property type="match status" value="1"/>
</dbReference>
<feature type="non-terminal residue" evidence="12">
    <location>
        <position position="474"/>
    </location>
</feature>
<dbReference type="GO" id="GO:0003676">
    <property type="term" value="F:nucleic acid binding"/>
    <property type="evidence" value="ECO:0007669"/>
    <property type="project" value="InterPro"/>
</dbReference>
<dbReference type="GO" id="GO:0003724">
    <property type="term" value="F:RNA helicase activity"/>
    <property type="evidence" value="ECO:0007669"/>
    <property type="project" value="UniProtKB-EC"/>
</dbReference>
<comment type="catalytic activity">
    <reaction evidence="6">
        <text>ATP + H2O = ADP + phosphate + H(+)</text>
        <dbReference type="Rhea" id="RHEA:13065"/>
        <dbReference type="ChEBI" id="CHEBI:15377"/>
        <dbReference type="ChEBI" id="CHEBI:15378"/>
        <dbReference type="ChEBI" id="CHEBI:30616"/>
        <dbReference type="ChEBI" id="CHEBI:43474"/>
        <dbReference type="ChEBI" id="CHEBI:456216"/>
        <dbReference type="EC" id="3.6.4.13"/>
    </reaction>
</comment>
<reference evidence="12" key="1">
    <citation type="journal article" date="2020" name="Stud. Mycol.">
        <title>101 Dothideomycetes genomes: a test case for predicting lifestyles and emergence of pathogens.</title>
        <authorList>
            <person name="Haridas S."/>
            <person name="Albert R."/>
            <person name="Binder M."/>
            <person name="Bloem J."/>
            <person name="Labutti K."/>
            <person name="Salamov A."/>
            <person name="Andreopoulos B."/>
            <person name="Baker S."/>
            <person name="Barry K."/>
            <person name="Bills G."/>
            <person name="Bluhm B."/>
            <person name="Cannon C."/>
            <person name="Castanera R."/>
            <person name="Culley D."/>
            <person name="Daum C."/>
            <person name="Ezra D."/>
            <person name="Gonzalez J."/>
            <person name="Henrissat B."/>
            <person name="Kuo A."/>
            <person name="Liang C."/>
            <person name="Lipzen A."/>
            <person name="Lutzoni F."/>
            <person name="Magnuson J."/>
            <person name="Mondo S."/>
            <person name="Nolan M."/>
            <person name="Ohm R."/>
            <person name="Pangilinan J."/>
            <person name="Park H.-J."/>
            <person name="Ramirez L."/>
            <person name="Alfaro M."/>
            <person name="Sun H."/>
            <person name="Tritt A."/>
            <person name="Yoshinaga Y."/>
            <person name="Zwiers L.-H."/>
            <person name="Turgeon B."/>
            <person name="Goodwin S."/>
            <person name="Spatafora J."/>
            <person name="Crous P."/>
            <person name="Grigoriev I."/>
        </authorList>
    </citation>
    <scope>NUCLEOTIDE SEQUENCE</scope>
    <source>
        <strain evidence="12">CBS 480.64</strain>
    </source>
</reference>
<gene>
    <name evidence="12" type="ORF">K470DRAFT_202031</name>
</gene>
<dbReference type="GO" id="GO:0016787">
    <property type="term" value="F:hydrolase activity"/>
    <property type="evidence" value="ECO:0007669"/>
    <property type="project" value="UniProtKB-KW"/>
</dbReference>
<evidence type="ECO:0000313" key="13">
    <source>
        <dbReference type="Proteomes" id="UP000799421"/>
    </source>
</evidence>
<keyword evidence="3 8" id="KW-0378">Hydrolase</keyword>
<comment type="similarity">
    <text evidence="8">Belongs to the DEAD box helicase family.</text>
</comment>
<feature type="domain" description="Helicase ATP-binding" evidence="9">
    <location>
        <begin position="88"/>
        <end position="283"/>
    </location>
</feature>
<dbReference type="EC" id="3.6.4.13" evidence="1"/>
<evidence type="ECO:0000256" key="3">
    <source>
        <dbReference type="ARBA" id="ARBA00022801"/>
    </source>
</evidence>
<dbReference type="PROSITE" id="PS51194">
    <property type="entry name" value="HELICASE_CTER"/>
    <property type="match status" value="1"/>
</dbReference>
<dbReference type="Pfam" id="PF00270">
    <property type="entry name" value="DEAD"/>
    <property type="match status" value="1"/>
</dbReference>
<dbReference type="EMBL" id="MU005980">
    <property type="protein sequence ID" value="KAF2860535.1"/>
    <property type="molecule type" value="Genomic_DNA"/>
</dbReference>
<dbReference type="CDD" id="cd18787">
    <property type="entry name" value="SF2_C_DEAD"/>
    <property type="match status" value="1"/>
</dbReference>
<sequence length="474" mass="52745">AKYEFNGEFGDVLPEIPALEEILFDRKVVGPRGEHFANLPDNVVVEGPKKISPVNKARFVDAGLHPVVVENTKKVGYDDCTPIQRYTIPAVLQGSDVVGIAQTGSGKTAAYLVPILSNLMGKAKELSGPKPGLNGVGSTETVRAEPLVVVVVPTRELAIQIFDEARRMCYRSMLRPAVSYGGFPLIRTIMDLKKGCDVLIATPGRLCNLMEITETLSMSRVRYTVIDEADEMLQDDWNDELHMVMSGGDRQKHDDHQFLMFSATFPGPTRRLARKHLSPNYVRIKVGRVGSTHINIQQKVMYVDGREKQSVLQDMLLQSDKPCLTLIFCNSKAMVDTLDQLLWEQGLPTTSIHGGRGQREREDALRAFRTGRCPILVATGISARGWDIKGCEHVINYDLPSASSGGINEYIHRIGRTARIGRLGRATSFYNERNEDLAPELVKVLIECGCEVPDFLEQYKPEGELDFEDNSDEE</sequence>
<keyword evidence="13" id="KW-1185">Reference proteome</keyword>
<dbReference type="InterPro" id="IPR001650">
    <property type="entry name" value="Helicase_C-like"/>
</dbReference>
<dbReference type="GO" id="GO:0005524">
    <property type="term" value="F:ATP binding"/>
    <property type="evidence" value="ECO:0007669"/>
    <property type="project" value="UniProtKB-KW"/>
</dbReference>
<dbReference type="Gene3D" id="3.40.50.300">
    <property type="entry name" value="P-loop containing nucleotide triphosphate hydrolases"/>
    <property type="match status" value="2"/>
</dbReference>
<dbReference type="InterPro" id="IPR011545">
    <property type="entry name" value="DEAD/DEAH_box_helicase_dom"/>
</dbReference>
<dbReference type="PROSITE" id="PS00039">
    <property type="entry name" value="DEAD_ATP_HELICASE"/>
    <property type="match status" value="1"/>
</dbReference>
<dbReference type="Pfam" id="PF00271">
    <property type="entry name" value="Helicase_C"/>
    <property type="match status" value="1"/>
</dbReference>
<dbReference type="InterPro" id="IPR000629">
    <property type="entry name" value="RNA-helicase_DEAD-box_CS"/>
</dbReference>
<evidence type="ECO:0000256" key="1">
    <source>
        <dbReference type="ARBA" id="ARBA00012552"/>
    </source>
</evidence>
<accession>A0A6A7C0S4</accession>